<gene>
    <name evidence="2" type="ORF">CTHT_0016830</name>
</gene>
<proteinExistence type="inferred from homology"/>
<dbReference type="eggNOG" id="ENOG502QSKG">
    <property type="taxonomic scope" value="Eukaryota"/>
</dbReference>
<dbReference type="HOGENOM" id="CLU_010595_0_0_1"/>
<dbReference type="AlphaFoldDB" id="G0S2D3"/>
<dbReference type="CDD" id="cd02440">
    <property type="entry name" value="AdoMet_MTases"/>
    <property type="match status" value="1"/>
</dbReference>
<dbReference type="KEGG" id="cthr:CTHT_0016830"/>
<dbReference type="PANTHER" id="PTHR43591:SF10">
    <property type="entry name" value="ABC TRANSMEMBRANE TYPE-1 DOMAIN-CONTAINING PROTEIN-RELATED"/>
    <property type="match status" value="1"/>
</dbReference>
<dbReference type="Pfam" id="PF13489">
    <property type="entry name" value="Methyltransf_23"/>
    <property type="match status" value="1"/>
</dbReference>
<evidence type="ECO:0000313" key="3">
    <source>
        <dbReference type="Proteomes" id="UP000008066"/>
    </source>
</evidence>
<dbReference type="Proteomes" id="UP000008066">
    <property type="component" value="Unassembled WGS sequence"/>
</dbReference>
<evidence type="ECO:0000313" key="2">
    <source>
        <dbReference type="EMBL" id="EGS22166.1"/>
    </source>
</evidence>
<evidence type="ECO:0008006" key="4">
    <source>
        <dbReference type="Google" id="ProtNLM"/>
    </source>
</evidence>
<dbReference type="RefSeq" id="XP_006692185.1">
    <property type="nucleotide sequence ID" value="XM_006692122.1"/>
</dbReference>
<dbReference type="SUPFAM" id="SSF53335">
    <property type="entry name" value="S-adenosyl-L-methionine-dependent methyltransferases"/>
    <property type="match status" value="1"/>
</dbReference>
<accession>G0S2D3</accession>
<sequence>MSKREEPVSFDDDSDDSIASSKTSIASSLYHYRTLFGRSYHHEIGQAEHWAPVDNAHADTLELNHYASILLTDGKLYLAPIKPDAKKVLEIGTGTGLWAIDFAEAHPNTEVIATDIAPIQPTWSPPNVKFQIDDANLDWTWQDNTFDFIYLRYMVGTISDWNKFYREAFRVCKPGGWIEHYEISAIWTSTTPVPEDSPLSLWGKMFTEGGKKLGRSFTVIEDDIQIEGIKAAGFVDMVVKDFVGPLDDHTTDPKMQEVGKLLNLAVHSDLEGYVTYIYGVVLGWSQEEIASYLRQLRIQTSDKSLHTFCRRRIVYARKPE</sequence>
<dbReference type="PANTHER" id="PTHR43591">
    <property type="entry name" value="METHYLTRANSFERASE"/>
    <property type="match status" value="1"/>
</dbReference>
<comment type="similarity">
    <text evidence="1">Belongs to the methyltransferase superfamily. LaeA methyltransferase family.</text>
</comment>
<protein>
    <recommendedName>
        <fullName evidence="4">Methyltransferase-like protein</fullName>
    </recommendedName>
</protein>
<dbReference type="InterPro" id="IPR029063">
    <property type="entry name" value="SAM-dependent_MTases_sf"/>
</dbReference>
<organism evidence="3">
    <name type="scientific">Chaetomium thermophilum (strain DSM 1495 / CBS 144.50 / IMI 039719)</name>
    <name type="common">Thermochaetoides thermophila</name>
    <dbReference type="NCBI Taxonomy" id="759272"/>
    <lineage>
        <taxon>Eukaryota</taxon>
        <taxon>Fungi</taxon>
        <taxon>Dikarya</taxon>
        <taxon>Ascomycota</taxon>
        <taxon>Pezizomycotina</taxon>
        <taxon>Sordariomycetes</taxon>
        <taxon>Sordariomycetidae</taxon>
        <taxon>Sordariales</taxon>
        <taxon>Chaetomiaceae</taxon>
        <taxon>Thermochaetoides</taxon>
    </lineage>
</organism>
<name>G0S2D3_CHATD</name>
<keyword evidence="3" id="KW-1185">Reference proteome</keyword>
<evidence type="ECO:0000256" key="1">
    <source>
        <dbReference type="ARBA" id="ARBA00038158"/>
    </source>
</evidence>
<dbReference type="GeneID" id="18255721"/>
<dbReference type="OMA" id="WASNDNQ"/>
<dbReference type="Gene3D" id="3.40.50.150">
    <property type="entry name" value="Vaccinia Virus protein VP39"/>
    <property type="match status" value="1"/>
</dbReference>
<dbReference type="OrthoDB" id="2013972at2759"/>
<dbReference type="GO" id="GO:0008168">
    <property type="term" value="F:methyltransferase activity"/>
    <property type="evidence" value="ECO:0007669"/>
    <property type="project" value="TreeGrafter"/>
</dbReference>
<reference evidence="2 3" key="1">
    <citation type="journal article" date="2011" name="Cell">
        <title>Insight into structure and assembly of the nuclear pore complex by utilizing the genome of a eukaryotic thermophile.</title>
        <authorList>
            <person name="Amlacher S."/>
            <person name="Sarges P."/>
            <person name="Flemming D."/>
            <person name="van Noort V."/>
            <person name="Kunze R."/>
            <person name="Devos D.P."/>
            <person name="Arumugam M."/>
            <person name="Bork P."/>
            <person name="Hurt E."/>
        </authorList>
    </citation>
    <scope>NUCLEOTIDE SEQUENCE [LARGE SCALE GENOMIC DNA]</scope>
    <source>
        <strain evidence="3">DSM 1495 / CBS 144.50 / IMI 039719</strain>
    </source>
</reference>
<dbReference type="EMBL" id="GL988040">
    <property type="protein sequence ID" value="EGS22166.1"/>
    <property type="molecule type" value="Genomic_DNA"/>
</dbReference>